<name>A0A9Q3YG80_VIBPH</name>
<protein>
    <submittedName>
        <fullName evidence="1">Uncharacterized protein</fullName>
    </submittedName>
</protein>
<dbReference type="EMBL" id="JACVHL010000002">
    <property type="protein sequence ID" value="MCC3804026.1"/>
    <property type="molecule type" value="Genomic_DNA"/>
</dbReference>
<sequence>MKLNQIEQFAGQLVRDIPDSCFSWGFEHPHDIDNYDPKLVLAATLKVPNATEGWLLATETCGGFGCYQKDAAIRVLEIQPGMKAFLQHIVDEEWYEDSLDYEGMCLPSSKAVKAYNAELAKVGLTFSAEESCAALTQALYPIDPTPENIELLSSTELSLKQIDPLHECGLVLYIVGANCD</sequence>
<dbReference type="AlphaFoldDB" id="A0A9Q3YG80"/>
<evidence type="ECO:0000313" key="1">
    <source>
        <dbReference type="EMBL" id="MCC3804026.1"/>
    </source>
</evidence>
<comment type="caution">
    <text evidence="1">The sequence shown here is derived from an EMBL/GenBank/DDBJ whole genome shotgun (WGS) entry which is preliminary data.</text>
</comment>
<organism evidence="1 2">
    <name type="scientific">Vibrio parahaemolyticus</name>
    <dbReference type="NCBI Taxonomy" id="670"/>
    <lineage>
        <taxon>Bacteria</taxon>
        <taxon>Pseudomonadati</taxon>
        <taxon>Pseudomonadota</taxon>
        <taxon>Gammaproteobacteria</taxon>
        <taxon>Vibrionales</taxon>
        <taxon>Vibrionaceae</taxon>
        <taxon>Vibrio</taxon>
    </lineage>
</organism>
<dbReference type="Proteomes" id="UP000726777">
    <property type="component" value="Unassembled WGS sequence"/>
</dbReference>
<accession>A0A9Q3YG80</accession>
<reference evidence="1" key="1">
    <citation type="submission" date="2020-09" db="EMBL/GenBank/DDBJ databases">
        <title>Genome sequence of Vibrio parahaemolyticus isolates.</title>
        <authorList>
            <person name="Hammerl J.A."/>
            <person name="Strauch E."/>
        </authorList>
    </citation>
    <scope>NUCLEOTIDE SEQUENCE</scope>
    <source>
        <strain evidence="1">17-VB00146</strain>
    </source>
</reference>
<evidence type="ECO:0000313" key="2">
    <source>
        <dbReference type="Proteomes" id="UP000726777"/>
    </source>
</evidence>
<dbReference type="RefSeq" id="WP_228085699.1">
    <property type="nucleotide sequence ID" value="NZ_JACVHL010000002.1"/>
</dbReference>
<proteinExistence type="predicted"/>
<gene>
    <name evidence="1" type="ORF">IB292_03135</name>
</gene>